<evidence type="ECO:0000313" key="2">
    <source>
        <dbReference type="Proteomes" id="UP000268014"/>
    </source>
</evidence>
<organism evidence="3">
    <name type="scientific">Haemonchus placei</name>
    <name type="common">Barber's pole worm</name>
    <dbReference type="NCBI Taxonomy" id="6290"/>
    <lineage>
        <taxon>Eukaryota</taxon>
        <taxon>Metazoa</taxon>
        <taxon>Ecdysozoa</taxon>
        <taxon>Nematoda</taxon>
        <taxon>Chromadorea</taxon>
        <taxon>Rhabditida</taxon>
        <taxon>Rhabditina</taxon>
        <taxon>Rhabditomorpha</taxon>
        <taxon>Strongyloidea</taxon>
        <taxon>Trichostrongylidae</taxon>
        <taxon>Haemonchus</taxon>
    </lineage>
</organism>
<dbReference type="WBParaSite" id="HPLM_0000331401-mRNA-1">
    <property type="protein sequence ID" value="HPLM_0000331401-mRNA-1"/>
    <property type="gene ID" value="HPLM_0000331401"/>
</dbReference>
<keyword evidence="2" id="KW-1185">Reference proteome</keyword>
<evidence type="ECO:0000313" key="1">
    <source>
        <dbReference type="EMBL" id="VDO20613.1"/>
    </source>
</evidence>
<accession>A0A0N4W130</accession>
<name>A0A0N4W130_HAEPC</name>
<dbReference type="AlphaFoldDB" id="A0A0N4W130"/>
<proteinExistence type="predicted"/>
<protein>
    <submittedName>
        <fullName evidence="3">Transposase</fullName>
    </submittedName>
</protein>
<reference evidence="1 2" key="2">
    <citation type="submission" date="2018-11" db="EMBL/GenBank/DDBJ databases">
        <authorList>
            <consortium name="Pathogen Informatics"/>
        </authorList>
    </citation>
    <scope>NUCLEOTIDE SEQUENCE [LARGE SCALE GENOMIC DNA]</scope>
    <source>
        <strain evidence="1 2">MHpl1</strain>
    </source>
</reference>
<gene>
    <name evidence="1" type="ORF">HPLM_LOCUS3306</name>
</gene>
<reference evidence="3" key="1">
    <citation type="submission" date="2017-02" db="UniProtKB">
        <authorList>
            <consortium name="WormBaseParasite"/>
        </authorList>
    </citation>
    <scope>IDENTIFICATION</scope>
</reference>
<dbReference type="EMBL" id="UZAF01016109">
    <property type="protein sequence ID" value="VDO20613.1"/>
    <property type="molecule type" value="Genomic_DNA"/>
</dbReference>
<evidence type="ECO:0000313" key="3">
    <source>
        <dbReference type="WBParaSite" id="HPLM_0000331401-mRNA-1"/>
    </source>
</evidence>
<sequence length="47" mass="5077">MVPGAVTVIASRDTCPYAVTRFRTDQLPETLLAILQIGCAPSKRVNC</sequence>
<dbReference type="Proteomes" id="UP000268014">
    <property type="component" value="Unassembled WGS sequence"/>
</dbReference>